<evidence type="ECO:0000256" key="1">
    <source>
        <dbReference type="SAM" id="MobiDB-lite"/>
    </source>
</evidence>
<dbReference type="EMBL" id="GL732604">
    <property type="protein sequence ID" value="EFX71984.1"/>
    <property type="molecule type" value="Genomic_DNA"/>
</dbReference>
<accession>E9H8G4</accession>
<dbReference type="AlphaFoldDB" id="E9H8G4"/>
<gene>
    <name evidence="2" type="ORF">DAPPUDRAFT_111184</name>
</gene>
<evidence type="ECO:0000313" key="3">
    <source>
        <dbReference type="Proteomes" id="UP000000305"/>
    </source>
</evidence>
<proteinExistence type="predicted"/>
<name>E9H8G4_DAPPU</name>
<dbReference type="HOGENOM" id="CLU_589594_0_0_1"/>
<feature type="compositionally biased region" description="Acidic residues" evidence="1">
    <location>
        <begin position="273"/>
        <end position="300"/>
    </location>
</feature>
<reference evidence="2 3" key="1">
    <citation type="journal article" date="2011" name="Science">
        <title>The ecoresponsive genome of Daphnia pulex.</title>
        <authorList>
            <person name="Colbourne J.K."/>
            <person name="Pfrender M.E."/>
            <person name="Gilbert D."/>
            <person name="Thomas W.K."/>
            <person name="Tucker A."/>
            <person name="Oakley T.H."/>
            <person name="Tokishita S."/>
            <person name="Aerts A."/>
            <person name="Arnold G.J."/>
            <person name="Basu M.K."/>
            <person name="Bauer D.J."/>
            <person name="Caceres C.E."/>
            <person name="Carmel L."/>
            <person name="Casola C."/>
            <person name="Choi J.H."/>
            <person name="Detter J.C."/>
            <person name="Dong Q."/>
            <person name="Dusheyko S."/>
            <person name="Eads B.D."/>
            <person name="Frohlich T."/>
            <person name="Geiler-Samerotte K.A."/>
            <person name="Gerlach D."/>
            <person name="Hatcher P."/>
            <person name="Jogdeo S."/>
            <person name="Krijgsveld J."/>
            <person name="Kriventseva E.V."/>
            <person name="Kultz D."/>
            <person name="Laforsch C."/>
            <person name="Lindquist E."/>
            <person name="Lopez J."/>
            <person name="Manak J.R."/>
            <person name="Muller J."/>
            <person name="Pangilinan J."/>
            <person name="Patwardhan R.P."/>
            <person name="Pitluck S."/>
            <person name="Pritham E.J."/>
            <person name="Rechtsteiner A."/>
            <person name="Rho M."/>
            <person name="Rogozin I.B."/>
            <person name="Sakarya O."/>
            <person name="Salamov A."/>
            <person name="Schaack S."/>
            <person name="Shapiro H."/>
            <person name="Shiga Y."/>
            <person name="Skalitzky C."/>
            <person name="Smith Z."/>
            <person name="Souvorov A."/>
            <person name="Sung W."/>
            <person name="Tang Z."/>
            <person name="Tsuchiya D."/>
            <person name="Tu H."/>
            <person name="Vos H."/>
            <person name="Wang M."/>
            <person name="Wolf Y.I."/>
            <person name="Yamagata H."/>
            <person name="Yamada T."/>
            <person name="Ye Y."/>
            <person name="Shaw J.R."/>
            <person name="Andrews J."/>
            <person name="Crease T.J."/>
            <person name="Tang H."/>
            <person name="Lucas S.M."/>
            <person name="Robertson H.M."/>
            <person name="Bork P."/>
            <person name="Koonin E.V."/>
            <person name="Zdobnov E.M."/>
            <person name="Grigoriev I.V."/>
            <person name="Lynch M."/>
            <person name="Boore J.L."/>
        </authorList>
    </citation>
    <scope>NUCLEOTIDE SEQUENCE [LARGE SCALE GENOMIC DNA]</scope>
</reference>
<dbReference type="Proteomes" id="UP000000305">
    <property type="component" value="Unassembled WGS sequence"/>
</dbReference>
<feature type="region of interest" description="Disordered" evidence="1">
    <location>
        <begin position="264"/>
        <end position="300"/>
    </location>
</feature>
<dbReference type="KEGG" id="dpx:DAPPUDRAFT_111184"/>
<dbReference type="InParanoid" id="E9H8G4"/>
<protein>
    <recommendedName>
        <fullName evidence="4">DUF4806 domain-containing protein</fullName>
    </recommendedName>
</protein>
<organism evidence="2 3">
    <name type="scientific">Daphnia pulex</name>
    <name type="common">Water flea</name>
    <dbReference type="NCBI Taxonomy" id="6669"/>
    <lineage>
        <taxon>Eukaryota</taxon>
        <taxon>Metazoa</taxon>
        <taxon>Ecdysozoa</taxon>
        <taxon>Arthropoda</taxon>
        <taxon>Crustacea</taxon>
        <taxon>Branchiopoda</taxon>
        <taxon>Diplostraca</taxon>
        <taxon>Cladocera</taxon>
        <taxon>Anomopoda</taxon>
        <taxon>Daphniidae</taxon>
        <taxon>Daphnia</taxon>
    </lineage>
</organism>
<feature type="compositionally biased region" description="Acidic residues" evidence="1">
    <location>
        <begin position="48"/>
        <end position="62"/>
    </location>
</feature>
<dbReference type="PANTHER" id="PTHR33053">
    <property type="entry name" value="PROTEIN, PUTATIVE-RELATED"/>
    <property type="match status" value="1"/>
</dbReference>
<sequence>MFDASPSQPQPSPSDDDAYAQPIQSRNSRDSSSDPSKEYLPQKHNREDDDGMGDEEASDEKDLDWSSGMMKTSRVKLLPSMSQVLRRQENTMRHLKLLDQKMEGIKRKLTGVHNAGPSESEYVARLLSKLPLNSADEMTEFLEEINDAIADKSITIGYLKTHDKYILKAVVSLELARKLTYFGVKPKDGDGDRLAFSTTYICNELLEKSVRENFPNSELDEKFFQKHISNWLNGTSNVSDCDRENVNAVFVDFVNTSCCEVDNEQDYGKSDDSGENEDDLGENEDDELSEMESSFEDCGEFTEEEESLENRVAAIAIKHRLSGAVVRSITNLLINLGNKIYKDRRTILKTPRTKLGSTSFKHFGLIEGLDRKLKSGLLICSAGAELQISIDGLPLCKSRPTVFWPILCRVKNANDSSPFPVSIHCGNGRKRPDLNLYLEPLIEELKHIEINGIKIMGKLYCCNH</sequence>
<evidence type="ECO:0008006" key="4">
    <source>
        <dbReference type="Google" id="ProtNLM"/>
    </source>
</evidence>
<feature type="compositionally biased region" description="Basic and acidic residues" evidence="1">
    <location>
        <begin position="27"/>
        <end position="47"/>
    </location>
</feature>
<feature type="region of interest" description="Disordered" evidence="1">
    <location>
        <begin position="1"/>
        <end position="68"/>
    </location>
</feature>
<dbReference type="PANTHER" id="PTHR33053:SF9">
    <property type="entry name" value="AGAP000105-PA"/>
    <property type="match status" value="1"/>
</dbReference>
<keyword evidence="3" id="KW-1185">Reference proteome</keyword>
<evidence type="ECO:0000313" key="2">
    <source>
        <dbReference type="EMBL" id="EFX71984.1"/>
    </source>
</evidence>